<protein>
    <submittedName>
        <fullName evidence="5">Transcriptional regulator, ArsR family</fullName>
    </submittedName>
</protein>
<accession>A0A1I4C3M0</accession>
<evidence type="ECO:0000313" key="6">
    <source>
        <dbReference type="Proteomes" id="UP000198915"/>
    </source>
</evidence>
<dbReference type="InterPro" id="IPR001845">
    <property type="entry name" value="HTH_ArsR_DNA-bd_dom"/>
</dbReference>
<dbReference type="GO" id="GO:0003677">
    <property type="term" value="F:DNA binding"/>
    <property type="evidence" value="ECO:0007669"/>
    <property type="project" value="UniProtKB-KW"/>
</dbReference>
<dbReference type="InterPro" id="IPR051081">
    <property type="entry name" value="HTH_MetalResp_TranReg"/>
</dbReference>
<dbReference type="GO" id="GO:0003700">
    <property type="term" value="F:DNA-binding transcription factor activity"/>
    <property type="evidence" value="ECO:0007669"/>
    <property type="project" value="InterPro"/>
</dbReference>
<dbReference type="PANTHER" id="PTHR33154">
    <property type="entry name" value="TRANSCRIPTIONAL REGULATOR, ARSR FAMILY"/>
    <property type="match status" value="1"/>
</dbReference>
<dbReference type="RefSeq" id="WP_092275164.1">
    <property type="nucleotide sequence ID" value="NZ_FORT01000019.1"/>
</dbReference>
<keyword evidence="1" id="KW-0805">Transcription regulation</keyword>
<sequence>MRLIDITNGRKTYEIELQFSMLFESALGLAAATYPDIHHTLEKPPTYWSDLKAKLSSKLAAEVSYLQQNNTWKTILNLLDRHSFKELSDLLSYIKNTDELELRYESLPFLGYTLQETRRKAAEGASNAADQLKQACHDHKFFPDYIHFICEVNIDQLKNHLITVMNGWYQTIVAPHEETIRGILERDFQAKLTMMPKMEPEALVEWATGGIRYLPEPQVTRVRLIPQYVYRPWSIQAEMEQTKILYYPVSDESISVEPDPYRPPHNLVQQCKALGDEHRMRMVKMLYQKDHSLQELTDKLDLAKSTVHHHLSMLRSAQLVGVEEQRYYLKRTNLVTLFPQWQGYLERGGEKIE</sequence>
<dbReference type="CDD" id="cd00090">
    <property type="entry name" value="HTH_ARSR"/>
    <property type="match status" value="1"/>
</dbReference>
<dbReference type="InterPro" id="IPR011991">
    <property type="entry name" value="ArsR-like_HTH"/>
</dbReference>
<dbReference type="EMBL" id="FORT01000019">
    <property type="protein sequence ID" value="SFK75210.1"/>
    <property type="molecule type" value="Genomic_DNA"/>
</dbReference>
<evidence type="ECO:0000256" key="3">
    <source>
        <dbReference type="ARBA" id="ARBA00023163"/>
    </source>
</evidence>
<dbReference type="SUPFAM" id="SSF46785">
    <property type="entry name" value="Winged helix' DNA-binding domain"/>
    <property type="match status" value="1"/>
</dbReference>
<evidence type="ECO:0000313" key="5">
    <source>
        <dbReference type="EMBL" id="SFK75210.1"/>
    </source>
</evidence>
<dbReference type="AlphaFoldDB" id="A0A1I4C3M0"/>
<reference evidence="6" key="1">
    <citation type="submission" date="2016-10" db="EMBL/GenBank/DDBJ databases">
        <authorList>
            <person name="Varghese N."/>
            <person name="Submissions S."/>
        </authorList>
    </citation>
    <scope>NUCLEOTIDE SEQUENCE [LARGE SCALE GENOMIC DNA]</scope>
    <source>
        <strain evidence="6">OK042</strain>
    </source>
</reference>
<keyword evidence="6" id="KW-1185">Reference proteome</keyword>
<gene>
    <name evidence="5" type="ORF">SAMN05518846_11933</name>
</gene>
<dbReference type="PANTHER" id="PTHR33154:SF18">
    <property type="entry name" value="ARSENICAL RESISTANCE OPERON REPRESSOR"/>
    <property type="match status" value="1"/>
</dbReference>
<keyword evidence="2" id="KW-0238">DNA-binding</keyword>
<evidence type="ECO:0000256" key="1">
    <source>
        <dbReference type="ARBA" id="ARBA00023015"/>
    </source>
</evidence>
<evidence type="ECO:0000256" key="2">
    <source>
        <dbReference type="ARBA" id="ARBA00023125"/>
    </source>
</evidence>
<dbReference type="Pfam" id="PF12840">
    <property type="entry name" value="HTH_20"/>
    <property type="match status" value="1"/>
</dbReference>
<proteinExistence type="predicted"/>
<keyword evidence="3" id="KW-0804">Transcription</keyword>
<dbReference type="PROSITE" id="PS50987">
    <property type="entry name" value="HTH_ARSR_2"/>
    <property type="match status" value="1"/>
</dbReference>
<dbReference type="InterPro" id="IPR036388">
    <property type="entry name" value="WH-like_DNA-bd_sf"/>
</dbReference>
<dbReference type="SMART" id="SM00418">
    <property type="entry name" value="HTH_ARSR"/>
    <property type="match status" value="1"/>
</dbReference>
<feature type="domain" description="HTH arsR-type" evidence="4">
    <location>
        <begin position="259"/>
        <end position="349"/>
    </location>
</feature>
<dbReference type="InterPro" id="IPR036390">
    <property type="entry name" value="WH_DNA-bd_sf"/>
</dbReference>
<name>A0A1I4C3M0_9BACL</name>
<dbReference type="Gene3D" id="1.10.10.10">
    <property type="entry name" value="Winged helix-like DNA-binding domain superfamily/Winged helix DNA-binding domain"/>
    <property type="match status" value="1"/>
</dbReference>
<dbReference type="STRING" id="1884381.SAMN05518846_11933"/>
<evidence type="ECO:0000259" key="4">
    <source>
        <dbReference type="PROSITE" id="PS50987"/>
    </source>
</evidence>
<organism evidence="5 6">
    <name type="scientific">Brevibacillus centrosporus</name>
    <dbReference type="NCBI Taxonomy" id="54910"/>
    <lineage>
        <taxon>Bacteria</taxon>
        <taxon>Bacillati</taxon>
        <taxon>Bacillota</taxon>
        <taxon>Bacilli</taxon>
        <taxon>Bacillales</taxon>
        <taxon>Paenibacillaceae</taxon>
        <taxon>Brevibacillus</taxon>
    </lineage>
</organism>
<dbReference type="Proteomes" id="UP000198915">
    <property type="component" value="Unassembled WGS sequence"/>
</dbReference>